<sequence length="387" mass="43259">MRIVGHNRAVFSQYYADIITELVPDLTACITSAVTDQHIHEDILMATISDSALAAKRGAQLWDNSPDSLLHTCVRYVLREGLRPMSLPREICDLLIHVYRETHMNDSELMTDSLSKFLSQFRANNSRVCLANFADLSINDETLVSFLKEHSKSITYLDVSNCRQLTSRALTLINTALTRVVDPCHPSPLRTLIIGRSAHILSDFEKLSSNSYLINSLLAIRKLVIHEWNPIDASAPYLKYLINSEMEHSLQHLDLSNGSAIGDGSPLEQLRSLKTLILYNCPELHLAINNIVKITTLRCLDISATDDRCGHVYEEPNEQLALIVNSLPELTRLDISGTNLAGDRCEYIRGLVSRNAKPFDYLGLFDTANEAAYRRTIPAHSVSGDAT</sequence>
<dbReference type="InterPro" id="IPR051341">
    <property type="entry name" value="Zyg-11_UBL_adapter"/>
</dbReference>
<accession>A0A7R9Q654</accession>
<reference evidence="2" key="1">
    <citation type="submission" date="2020-11" db="EMBL/GenBank/DDBJ databases">
        <authorList>
            <person name="Tran Van P."/>
        </authorList>
    </citation>
    <scope>NUCLEOTIDE SEQUENCE</scope>
</reference>
<dbReference type="EMBL" id="OC868446">
    <property type="protein sequence ID" value="CAD7634051.1"/>
    <property type="molecule type" value="Genomic_DNA"/>
</dbReference>
<dbReference type="InterPro" id="IPR032675">
    <property type="entry name" value="LRR_dom_sf"/>
</dbReference>
<evidence type="ECO:0000313" key="3">
    <source>
        <dbReference type="Proteomes" id="UP000759131"/>
    </source>
</evidence>
<dbReference type="EMBL" id="CAJPIZ010013871">
    <property type="protein sequence ID" value="CAG2114481.1"/>
    <property type="molecule type" value="Genomic_DNA"/>
</dbReference>
<organism evidence="2">
    <name type="scientific">Medioppia subpectinata</name>
    <dbReference type="NCBI Taxonomy" id="1979941"/>
    <lineage>
        <taxon>Eukaryota</taxon>
        <taxon>Metazoa</taxon>
        <taxon>Ecdysozoa</taxon>
        <taxon>Arthropoda</taxon>
        <taxon>Chelicerata</taxon>
        <taxon>Arachnida</taxon>
        <taxon>Acari</taxon>
        <taxon>Acariformes</taxon>
        <taxon>Sarcoptiformes</taxon>
        <taxon>Oribatida</taxon>
        <taxon>Brachypylina</taxon>
        <taxon>Oppioidea</taxon>
        <taxon>Oppiidae</taxon>
        <taxon>Medioppia</taxon>
    </lineage>
</organism>
<feature type="non-terminal residue" evidence="2">
    <location>
        <position position="1"/>
    </location>
</feature>
<dbReference type="Gene3D" id="3.80.10.10">
    <property type="entry name" value="Ribonuclease Inhibitor"/>
    <property type="match status" value="1"/>
</dbReference>
<dbReference type="SUPFAM" id="SSF52047">
    <property type="entry name" value="RNI-like"/>
    <property type="match status" value="1"/>
</dbReference>
<dbReference type="OrthoDB" id="5783533at2759"/>
<evidence type="ECO:0000259" key="1">
    <source>
        <dbReference type="Pfam" id="PF25013"/>
    </source>
</evidence>
<feature type="domain" description="Zer-1-like leucine-rich repeats region" evidence="1">
    <location>
        <begin position="248"/>
        <end position="367"/>
    </location>
</feature>
<protein>
    <recommendedName>
        <fullName evidence="1">Zer-1-like leucine-rich repeats region domain-containing protein</fullName>
    </recommendedName>
</protein>
<name>A0A7R9Q654_9ACAR</name>
<dbReference type="Pfam" id="PF25013">
    <property type="entry name" value="LRR_Zer-1"/>
    <property type="match status" value="1"/>
</dbReference>
<dbReference type="InterPro" id="IPR056845">
    <property type="entry name" value="LRR_Zer-1"/>
</dbReference>
<keyword evidence="3" id="KW-1185">Reference proteome</keyword>
<evidence type="ECO:0000313" key="2">
    <source>
        <dbReference type="EMBL" id="CAD7634051.1"/>
    </source>
</evidence>
<gene>
    <name evidence="2" type="ORF">OSB1V03_LOCUS14447</name>
</gene>
<dbReference type="PANTHER" id="PTHR12904">
    <property type="match status" value="1"/>
</dbReference>
<dbReference type="AlphaFoldDB" id="A0A7R9Q654"/>
<proteinExistence type="predicted"/>
<dbReference type="Proteomes" id="UP000759131">
    <property type="component" value="Unassembled WGS sequence"/>
</dbReference>
<dbReference type="PANTHER" id="PTHR12904:SF23">
    <property type="entry name" value="PROTEIN ZER-1 HOMOLOG"/>
    <property type="match status" value="1"/>
</dbReference>
<dbReference type="GO" id="GO:0031462">
    <property type="term" value="C:Cul2-RING ubiquitin ligase complex"/>
    <property type="evidence" value="ECO:0007669"/>
    <property type="project" value="TreeGrafter"/>
</dbReference>